<protein>
    <submittedName>
        <fullName evidence="3">Type II secretion system protein</fullName>
    </submittedName>
</protein>
<keyword evidence="2" id="KW-1133">Transmembrane helix</keyword>
<keyword evidence="2" id="KW-0812">Transmembrane</keyword>
<dbReference type="RefSeq" id="WP_130185633.1">
    <property type="nucleotide sequence ID" value="NZ_CP035913.1"/>
</dbReference>
<reference evidence="3 4" key="1">
    <citation type="submission" date="2019-02" db="EMBL/GenBank/DDBJ databases">
        <title>Draft Genome Sequences of Six Type Strains of the Genus Massilia.</title>
        <authorList>
            <person name="Miess H."/>
            <person name="Frediansyhah A."/>
            <person name="Gross H."/>
        </authorList>
    </citation>
    <scope>NUCLEOTIDE SEQUENCE [LARGE SCALE GENOMIC DNA]</scope>
    <source>
        <strain evidence="3 4">DSM 17473</strain>
    </source>
</reference>
<evidence type="ECO:0000313" key="3">
    <source>
        <dbReference type="EMBL" id="QBE62498.1"/>
    </source>
</evidence>
<feature type="compositionally biased region" description="Low complexity" evidence="1">
    <location>
        <begin position="174"/>
        <end position="188"/>
    </location>
</feature>
<gene>
    <name evidence="3" type="ORF">EWM63_05515</name>
</gene>
<dbReference type="AlphaFoldDB" id="A0A4P6KWE7"/>
<name>A0A4P6KWE7_9BURK</name>
<dbReference type="EMBL" id="CP035913">
    <property type="protein sequence ID" value="QBE62498.1"/>
    <property type="molecule type" value="Genomic_DNA"/>
</dbReference>
<evidence type="ECO:0000256" key="2">
    <source>
        <dbReference type="SAM" id="Phobius"/>
    </source>
</evidence>
<organism evidence="3 4">
    <name type="scientific">Pseudoduganella lutea</name>
    <dbReference type="NCBI Taxonomy" id="321985"/>
    <lineage>
        <taxon>Bacteria</taxon>
        <taxon>Pseudomonadati</taxon>
        <taxon>Pseudomonadota</taxon>
        <taxon>Betaproteobacteria</taxon>
        <taxon>Burkholderiales</taxon>
        <taxon>Oxalobacteraceae</taxon>
        <taxon>Telluria group</taxon>
        <taxon>Pseudoduganella</taxon>
    </lineage>
</organism>
<sequence>MTAAASHIRSGKRPRAAGGFTYVGLIILVAIIGLVAATTVRVGVTLQRAQAERDLLHIGEQFSNALKSYAAATPAGQPPQPPTLKELLKDPRFPGTRRHLRKIFIDPMTGKAEWGIRYLADNRGILGIYSLSAATPIKVANFPSRFQAFNGKQKISEWVFTFDGQEPLPPGQVKPGEPGQPGQTKPGQPGAPGQPGQPGQSGSQTGSAPTFIPAPGTGTSTGNPVTVVEEPPKPTEAEEPADNAADAPAEPVEPTEPEQAEPVTPVEPATDAPVESPAPIPANTDS</sequence>
<dbReference type="OrthoDB" id="5608857at2"/>
<dbReference type="Proteomes" id="UP000290637">
    <property type="component" value="Chromosome"/>
</dbReference>
<keyword evidence="2" id="KW-0472">Membrane</keyword>
<keyword evidence="4" id="KW-1185">Reference proteome</keyword>
<proteinExistence type="predicted"/>
<dbReference type="KEGG" id="plue:EWM63_05515"/>
<evidence type="ECO:0000256" key="1">
    <source>
        <dbReference type="SAM" id="MobiDB-lite"/>
    </source>
</evidence>
<evidence type="ECO:0000313" key="4">
    <source>
        <dbReference type="Proteomes" id="UP000290637"/>
    </source>
</evidence>
<feature type="transmembrane region" description="Helical" evidence="2">
    <location>
        <begin position="20"/>
        <end position="40"/>
    </location>
</feature>
<feature type="compositionally biased region" description="Low complexity" evidence="1">
    <location>
        <begin position="260"/>
        <end position="269"/>
    </location>
</feature>
<feature type="compositionally biased region" description="Low complexity" evidence="1">
    <location>
        <begin position="242"/>
        <end position="252"/>
    </location>
</feature>
<feature type="compositionally biased region" description="Low complexity" evidence="1">
    <location>
        <begin position="197"/>
        <end position="210"/>
    </location>
</feature>
<accession>A0A4P6KWE7</accession>
<feature type="region of interest" description="Disordered" evidence="1">
    <location>
        <begin position="163"/>
        <end position="286"/>
    </location>
</feature>